<dbReference type="Gene3D" id="3.40.50.1820">
    <property type="entry name" value="alpha/beta hydrolase"/>
    <property type="match status" value="1"/>
</dbReference>
<organism evidence="2">
    <name type="scientific">bioreactor metagenome</name>
    <dbReference type="NCBI Taxonomy" id="1076179"/>
    <lineage>
        <taxon>unclassified sequences</taxon>
        <taxon>metagenomes</taxon>
        <taxon>ecological metagenomes</taxon>
    </lineage>
</organism>
<dbReference type="SUPFAM" id="SSF53474">
    <property type="entry name" value="alpha/beta-Hydrolases"/>
    <property type="match status" value="1"/>
</dbReference>
<dbReference type="Pfam" id="PF12695">
    <property type="entry name" value="Abhydrolase_5"/>
    <property type="match status" value="1"/>
</dbReference>
<reference evidence="2" key="1">
    <citation type="submission" date="2019-08" db="EMBL/GenBank/DDBJ databases">
        <authorList>
            <person name="Kucharzyk K."/>
            <person name="Murdoch R.W."/>
            <person name="Higgins S."/>
            <person name="Loffler F."/>
        </authorList>
    </citation>
    <scope>NUCLEOTIDE SEQUENCE</scope>
</reference>
<dbReference type="AlphaFoldDB" id="A0A645EAT9"/>
<dbReference type="GO" id="GO:0016787">
    <property type="term" value="F:hydrolase activity"/>
    <property type="evidence" value="ECO:0007669"/>
    <property type="project" value="InterPro"/>
</dbReference>
<comment type="caution">
    <text evidence="2">The sequence shown here is derived from an EMBL/GenBank/DDBJ whole genome shotgun (WGS) entry which is preliminary data.</text>
</comment>
<evidence type="ECO:0000313" key="2">
    <source>
        <dbReference type="EMBL" id="MPM98930.1"/>
    </source>
</evidence>
<accession>A0A645EAT9</accession>
<feature type="domain" description="Alpha/beta hydrolase fold-5" evidence="1">
    <location>
        <begin position="35"/>
        <end position="198"/>
    </location>
</feature>
<gene>
    <name evidence="2" type="ORF">SDC9_146120</name>
</gene>
<name>A0A645EAT9_9ZZZZ</name>
<proteinExistence type="predicted"/>
<protein>
    <recommendedName>
        <fullName evidence="1">Alpha/beta hydrolase fold-5 domain-containing protein</fullName>
    </recommendedName>
</protein>
<evidence type="ECO:0000259" key="1">
    <source>
        <dbReference type="Pfam" id="PF12695"/>
    </source>
</evidence>
<sequence>MPEALAALKSDARVNVTTGDWLVFKPADGKFNTGFIFYPGGRVDYRAYAPMAHQLAEQGFVVLIPRMPLNLAVFGIEKASEGIASEPTVKHWVIGGHSLGGSMAANYLFKHPNQFEGLVFLASYPASSDDLSTYTGNVLSISGSLDGLATPDKIAASHPLLPKETRFVEIDGGNHAYFGWYGNQSGDNAASISREAQQTIVVESITELLADLGK</sequence>
<dbReference type="EMBL" id="VSSQ01045052">
    <property type="protein sequence ID" value="MPM98930.1"/>
    <property type="molecule type" value="Genomic_DNA"/>
</dbReference>
<dbReference type="InterPro" id="IPR029058">
    <property type="entry name" value="AB_hydrolase_fold"/>
</dbReference>
<dbReference type="InterPro" id="IPR029059">
    <property type="entry name" value="AB_hydrolase_5"/>
</dbReference>